<dbReference type="Gene3D" id="3.40.50.1240">
    <property type="entry name" value="Phosphoglycerate mutase-like"/>
    <property type="match status" value="1"/>
</dbReference>
<dbReference type="PANTHER" id="PTHR48100:SF15">
    <property type="entry name" value="SEDOHEPTULOSE 1,7-BISPHOSPHATASE"/>
    <property type="match status" value="1"/>
</dbReference>
<comment type="caution">
    <text evidence="2">The sequence shown here is derived from an EMBL/GenBank/DDBJ whole genome shotgun (WGS) entry which is preliminary data.</text>
</comment>
<dbReference type="InterPro" id="IPR013078">
    <property type="entry name" value="His_Pase_superF_clade-1"/>
</dbReference>
<dbReference type="SMART" id="SM00855">
    <property type="entry name" value="PGAM"/>
    <property type="match status" value="1"/>
</dbReference>
<gene>
    <name evidence="2" type="ORF">QBC37DRAFT_441853</name>
</gene>
<dbReference type="CDD" id="cd07067">
    <property type="entry name" value="HP_PGM_like"/>
    <property type="match status" value="1"/>
</dbReference>
<dbReference type="GO" id="GO:0050278">
    <property type="term" value="F:sedoheptulose-bisphosphatase activity"/>
    <property type="evidence" value="ECO:0007669"/>
    <property type="project" value="TreeGrafter"/>
</dbReference>
<evidence type="ECO:0000313" key="2">
    <source>
        <dbReference type="EMBL" id="KAK4211759.1"/>
    </source>
</evidence>
<reference evidence="2" key="1">
    <citation type="journal article" date="2023" name="Mol. Phylogenet. Evol.">
        <title>Genome-scale phylogeny and comparative genomics of the fungal order Sordariales.</title>
        <authorList>
            <person name="Hensen N."/>
            <person name="Bonometti L."/>
            <person name="Westerberg I."/>
            <person name="Brannstrom I.O."/>
            <person name="Guillou S."/>
            <person name="Cros-Aarteil S."/>
            <person name="Calhoun S."/>
            <person name="Haridas S."/>
            <person name="Kuo A."/>
            <person name="Mondo S."/>
            <person name="Pangilinan J."/>
            <person name="Riley R."/>
            <person name="LaButti K."/>
            <person name="Andreopoulos B."/>
            <person name="Lipzen A."/>
            <person name="Chen C."/>
            <person name="Yan M."/>
            <person name="Daum C."/>
            <person name="Ng V."/>
            <person name="Clum A."/>
            <person name="Steindorff A."/>
            <person name="Ohm R.A."/>
            <person name="Martin F."/>
            <person name="Silar P."/>
            <person name="Natvig D.O."/>
            <person name="Lalanne C."/>
            <person name="Gautier V."/>
            <person name="Ament-Velasquez S.L."/>
            <person name="Kruys A."/>
            <person name="Hutchinson M.I."/>
            <person name="Powell A.J."/>
            <person name="Barry K."/>
            <person name="Miller A.N."/>
            <person name="Grigoriev I.V."/>
            <person name="Debuchy R."/>
            <person name="Gladieux P."/>
            <person name="Hiltunen Thoren M."/>
            <person name="Johannesson H."/>
        </authorList>
    </citation>
    <scope>NUCLEOTIDE SEQUENCE</scope>
    <source>
        <strain evidence="2">PSN293</strain>
    </source>
</reference>
<reference evidence="2" key="2">
    <citation type="submission" date="2023-05" db="EMBL/GenBank/DDBJ databases">
        <authorList>
            <consortium name="Lawrence Berkeley National Laboratory"/>
            <person name="Steindorff A."/>
            <person name="Hensen N."/>
            <person name="Bonometti L."/>
            <person name="Westerberg I."/>
            <person name="Brannstrom I.O."/>
            <person name="Guillou S."/>
            <person name="Cros-Aarteil S."/>
            <person name="Calhoun S."/>
            <person name="Haridas S."/>
            <person name="Kuo A."/>
            <person name="Mondo S."/>
            <person name="Pangilinan J."/>
            <person name="Riley R."/>
            <person name="Labutti K."/>
            <person name="Andreopoulos B."/>
            <person name="Lipzen A."/>
            <person name="Chen C."/>
            <person name="Yanf M."/>
            <person name="Daum C."/>
            <person name="Ng V."/>
            <person name="Clum A."/>
            <person name="Ohm R."/>
            <person name="Martin F."/>
            <person name="Silar P."/>
            <person name="Natvig D."/>
            <person name="Lalanne C."/>
            <person name="Gautier V."/>
            <person name="Ament-Velasquez S.L."/>
            <person name="Kruys A."/>
            <person name="Hutchinson M.I."/>
            <person name="Powell A.J."/>
            <person name="Barry K."/>
            <person name="Miller A.N."/>
            <person name="Grigoriev I.V."/>
            <person name="Debuchy R."/>
            <person name="Gladieux P."/>
            <person name="Thoren M.H."/>
            <person name="Johannesson H."/>
        </authorList>
    </citation>
    <scope>NUCLEOTIDE SEQUENCE</scope>
    <source>
        <strain evidence="2">PSN293</strain>
    </source>
</reference>
<proteinExistence type="predicted"/>
<dbReference type="SUPFAM" id="SSF53254">
    <property type="entry name" value="Phosphoglycerate mutase-like"/>
    <property type="match status" value="1"/>
</dbReference>
<sequence length="219" mass="24412">MADAEAQIPRVFIVRHGETEWAKIGKHTGKSDIELTPLGIRQVASTASQLVGPGKLLDPTKLIKIFVSPRKRALQTFETLLGQQHGEISGDDRITITEDIAEWDYVSCHHMFCPHLRATHLIIVLTVIYRSPQQVAEHLGRLVEQIKDLQRPFMRGEKAADVLIVAHGLILRVFVKRWLGYPVDFPLSMLMMPGSVGILTLNHSSEEPAFQIGMALPAA</sequence>
<name>A0AAN6Y356_9PEZI</name>
<accession>A0AAN6Y356</accession>
<dbReference type="AlphaFoldDB" id="A0AAN6Y356"/>
<dbReference type="Pfam" id="PF00300">
    <property type="entry name" value="His_Phos_1"/>
    <property type="match status" value="1"/>
</dbReference>
<dbReference type="InterPro" id="IPR050275">
    <property type="entry name" value="PGM_Phosphatase"/>
</dbReference>
<dbReference type="EMBL" id="MU858141">
    <property type="protein sequence ID" value="KAK4211759.1"/>
    <property type="molecule type" value="Genomic_DNA"/>
</dbReference>
<dbReference type="InterPro" id="IPR029033">
    <property type="entry name" value="His_PPase_superfam"/>
</dbReference>
<dbReference type="GO" id="GO:0046390">
    <property type="term" value="P:ribose phosphate biosynthetic process"/>
    <property type="evidence" value="ECO:0007669"/>
    <property type="project" value="TreeGrafter"/>
</dbReference>
<protein>
    <submittedName>
        <fullName evidence="2">Histidine phosphatase superfamily</fullName>
    </submittedName>
</protein>
<evidence type="ECO:0000313" key="3">
    <source>
        <dbReference type="Proteomes" id="UP001301769"/>
    </source>
</evidence>
<evidence type="ECO:0000256" key="1">
    <source>
        <dbReference type="PIRSR" id="PIRSR613078-2"/>
    </source>
</evidence>
<feature type="binding site" evidence="1">
    <location>
        <begin position="28"/>
        <end position="29"/>
    </location>
    <ligand>
        <name>substrate</name>
    </ligand>
</feature>
<keyword evidence="3" id="KW-1185">Reference proteome</keyword>
<dbReference type="Proteomes" id="UP001301769">
    <property type="component" value="Unassembled WGS sequence"/>
</dbReference>
<dbReference type="PANTHER" id="PTHR48100">
    <property type="entry name" value="BROAD-SPECIFICITY PHOSPHATASE YOR283W-RELATED"/>
    <property type="match status" value="1"/>
</dbReference>
<feature type="binding site" evidence="1">
    <location>
        <position position="72"/>
    </location>
    <ligand>
        <name>substrate</name>
    </ligand>
</feature>
<organism evidence="2 3">
    <name type="scientific">Rhypophila decipiens</name>
    <dbReference type="NCBI Taxonomy" id="261697"/>
    <lineage>
        <taxon>Eukaryota</taxon>
        <taxon>Fungi</taxon>
        <taxon>Dikarya</taxon>
        <taxon>Ascomycota</taxon>
        <taxon>Pezizomycotina</taxon>
        <taxon>Sordariomycetes</taxon>
        <taxon>Sordariomycetidae</taxon>
        <taxon>Sordariales</taxon>
        <taxon>Naviculisporaceae</taxon>
        <taxon>Rhypophila</taxon>
    </lineage>
</organism>